<comment type="catalytic activity">
    <reaction evidence="14">
        <text>N(6)-propanoyl-L-lysyl-[protein] + NAD(+) + H2O = 3''-O-propanoyl-ADP-D-ribose + nicotinamide + L-lysyl-[protein]</text>
        <dbReference type="Rhea" id="RHEA:23500"/>
        <dbReference type="Rhea" id="RHEA-COMP:9752"/>
        <dbReference type="Rhea" id="RHEA-COMP:13758"/>
        <dbReference type="ChEBI" id="CHEBI:15377"/>
        <dbReference type="ChEBI" id="CHEBI:17154"/>
        <dbReference type="ChEBI" id="CHEBI:29969"/>
        <dbReference type="ChEBI" id="CHEBI:57540"/>
        <dbReference type="ChEBI" id="CHEBI:138019"/>
        <dbReference type="ChEBI" id="CHEBI:145015"/>
    </reaction>
    <physiologicalReaction direction="left-to-right" evidence="14">
        <dbReference type="Rhea" id="RHEA:23501"/>
    </physiologicalReaction>
</comment>
<evidence type="ECO:0000256" key="5">
    <source>
        <dbReference type="ARBA" id="ARBA00022723"/>
    </source>
</evidence>
<dbReference type="Gene3D" id="2.20.28.200">
    <property type="match status" value="1"/>
</dbReference>
<dbReference type="AlphaFoldDB" id="A0A3P8VE41"/>
<evidence type="ECO:0000256" key="9">
    <source>
        <dbReference type="ARBA" id="ARBA00041832"/>
    </source>
</evidence>
<evidence type="ECO:0000256" key="7">
    <source>
        <dbReference type="ARBA" id="ARBA00023027"/>
    </source>
</evidence>
<feature type="binding site" evidence="19">
    <location>
        <position position="232"/>
    </location>
    <ligand>
        <name>Zn(2+)</name>
        <dbReference type="ChEBI" id="CHEBI:29105"/>
    </ligand>
</feature>
<comment type="catalytic activity">
    <reaction evidence="12">
        <text>N(6)-decanoyl-L-lysyl-[protein] + NAD(+) + H2O = 2''-O-decanoyl-ADP-D-ribose + nicotinamide + L-lysyl-[protein]</text>
        <dbReference type="Rhea" id="RHEA:70631"/>
        <dbReference type="Rhea" id="RHEA-COMP:9752"/>
        <dbReference type="Rhea" id="RHEA-COMP:17932"/>
        <dbReference type="ChEBI" id="CHEBI:15377"/>
        <dbReference type="ChEBI" id="CHEBI:17154"/>
        <dbReference type="ChEBI" id="CHEBI:29969"/>
        <dbReference type="ChEBI" id="CHEBI:57540"/>
        <dbReference type="ChEBI" id="CHEBI:143222"/>
        <dbReference type="ChEBI" id="CHEBI:189688"/>
    </reaction>
    <physiologicalReaction direction="left-to-right" evidence="12">
        <dbReference type="Rhea" id="RHEA:70632"/>
    </physiologicalReaction>
</comment>
<feature type="domain" description="Deacetylase sirtuin-type" evidence="20">
    <location>
        <begin position="86"/>
        <end position="333"/>
    </location>
</feature>
<dbReference type="FunFam" id="3.40.50.1220:FF:000038">
    <property type="entry name" value="NAD-dependent protein deacetylase sirtuin-6 isoform X2"/>
    <property type="match status" value="1"/>
</dbReference>
<dbReference type="FunCoup" id="A0A3P8VE41">
    <property type="interactions" value="250"/>
</dbReference>
<evidence type="ECO:0000313" key="21">
    <source>
        <dbReference type="Ensembl" id="ENSCSEP00000012652.1"/>
    </source>
</evidence>
<dbReference type="PROSITE" id="PS50305">
    <property type="entry name" value="SIRTUIN"/>
    <property type="match status" value="1"/>
</dbReference>
<keyword evidence="22" id="KW-1185">Reference proteome</keyword>
<keyword evidence="4" id="KW-0808">Transferase</keyword>
<feature type="active site" description="Proton acceptor" evidence="19">
    <location>
        <position position="191"/>
    </location>
</feature>
<sequence>MAEDAEVGLSSRTERKALEREKILQRERERKILRLIGHVLKKPQAERSEEETAVLLRHKDAVEDLSRRHVRRNVLKKRQEEVCDDPEELRNKVRQLAQAIKQANHLVVYTGAGISTAASIPDYRGPNGVWTQLQRGCRVSSSDLSRAEPTLTHMCISKLHTENMVKHVVSQNCDGLHLRSGLPRGAMSELHGNMFIEVCVTCSPAREYIRLFDVTERTSLHRHGTGRKCSHCGSELRDTIVHFGERGTLEQPLNWKGASRAAEFADVILCLGSSLKVLRKYNCLWCMNRPASKRPKLYIINLQWTAKDNLADLKINGKCDDVMTLLMKELNLDLPGYDRAQDPIFTLATPLLPEEEDSHNREVITLECRPQEDLGEAERHAAETKVVQGGWFGRGYGKGRRKKKKKYN</sequence>
<dbReference type="Proteomes" id="UP000265120">
    <property type="component" value="Chromosome 9"/>
</dbReference>
<evidence type="ECO:0000256" key="11">
    <source>
        <dbReference type="ARBA" id="ARBA00050163"/>
    </source>
</evidence>
<comment type="catalytic activity">
    <reaction evidence="13">
        <text>N(6)-succinyl-L-lysyl-[protein] + NAD(+) + H2O = 2''-O-succinyl-ADP-D-ribose + nicotinamide + L-lysyl-[protein]</text>
        <dbReference type="Rhea" id="RHEA:47668"/>
        <dbReference type="Rhea" id="RHEA-COMP:9752"/>
        <dbReference type="Rhea" id="RHEA-COMP:11877"/>
        <dbReference type="ChEBI" id="CHEBI:15377"/>
        <dbReference type="ChEBI" id="CHEBI:17154"/>
        <dbReference type="ChEBI" id="CHEBI:29969"/>
        <dbReference type="ChEBI" id="CHEBI:57540"/>
        <dbReference type="ChEBI" id="CHEBI:87830"/>
        <dbReference type="ChEBI" id="CHEBI:87832"/>
    </reaction>
    <physiologicalReaction direction="left-to-right" evidence="13">
        <dbReference type="Rhea" id="RHEA:47669"/>
    </physiologicalReaction>
</comment>
<dbReference type="GO" id="GO:0002244">
    <property type="term" value="P:hematopoietic progenitor cell differentiation"/>
    <property type="evidence" value="ECO:0007669"/>
    <property type="project" value="Ensembl"/>
</dbReference>
<dbReference type="GO" id="GO:0000785">
    <property type="term" value="C:chromatin"/>
    <property type="evidence" value="ECO:0007669"/>
    <property type="project" value="TreeGrafter"/>
</dbReference>
<protein>
    <recommendedName>
        <fullName evidence="17">NAD-dependent protein deacetylase sirtuin-7</fullName>
        <ecNumber evidence="2">2.3.1.286</ecNumber>
    </recommendedName>
    <alternativeName>
        <fullName evidence="18">NAD-dependent protein deacylase sirtuin-7</fullName>
    </alternativeName>
    <alternativeName>
        <fullName evidence="10">Regulatory protein SIR2 homolog 7</fullName>
    </alternativeName>
    <alternativeName>
        <fullName evidence="9">SIR2-like protein 7</fullName>
    </alternativeName>
</protein>
<dbReference type="STRING" id="244447.ENSCSEP00000012652"/>
<dbReference type="InParanoid" id="A0A3P8VE41"/>
<evidence type="ECO:0000256" key="12">
    <source>
        <dbReference type="ARBA" id="ARBA00050237"/>
    </source>
</evidence>
<evidence type="ECO:0000256" key="1">
    <source>
        <dbReference type="ARBA" id="ARBA00001947"/>
    </source>
</evidence>
<comment type="catalytic activity">
    <reaction evidence="15">
        <text>N(6)-glutaryl-L-lysyl-[protein] + NAD(+) + H2O = 2''-O-glutaryl-ADP-D-ribose + nicotinamide + L-lysyl-[protein]</text>
        <dbReference type="Rhea" id="RHEA:47664"/>
        <dbReference type="Rhea" id="RHEA-COMP:9752"/>
        <dbReference type="Rhea" id="RHEA-COMP:11875"/>
        <dbReference type="ChEBI" id="CHEBI:15377"/>
        <dbReference type="ChEBI" id="CHEBI:17154"/>
        <dbReference type="ChEBI" id="CHEBI:29969"/>
        <dbReference type="ChEBI" id="CHEBI:57540"/>
        <dbReference type="ChEBI" id="CHEBI:87828"/>
        <dbReference type="ChEBI" id="CHEBI:87829"/>
    </reaction>
    <physiologicalReaction direction="left-to-right" evidence="15">
        <dbReference type="Rhea" id="RHEA:47665"/>
    </physiologicalReaction>
</comment>
<evidence type="ECO:0000256" key="15">
    <source>
        <dbReference type="ARBA" id="ARBA00052763"/>
    </source>
</evidence>
<feature type="binding site" evidence="19">
    <location>
        <position position="199"/>
    </location>
    <ligand>
        <name>Zn(2+)</name>
        <dbReference type="ChEBI" id="CHEBI:29105"/>
    </ligand>
</feature>
<dbReference type="CTD" id="51547"/>
<evidence type="ECO:0000256" key="3">
    <source>
        <dbReference type="ARBA" id="ARBA00022553"/>
    </source>
</evidence>
<dbReference type="InterPro" id="IPR026590">
    <property type="entry name" value="Ssirtuin_cat_dom"/>
</dbReference>
<evidence type="ECO:0000256" key="18">
    <source>
        <dbReference type="ARBA" id="ARBA00075188"/>
    </source>
</evidence>
<comment type="cofactor">
    <cofactor evidence="1">
        <name>Zn(2+)</name>
        <dbReference type="ChEBI" id="CHEBI:29105"/>
    </cofactor>
</comment>
<name>A0A3P8VE41_CYNSE</name>
<dbReference type="PANTHER" id="PTHR11085:SF1">
    <property type="entry name" value="NAD-DEPENDENT PROTEIN DEACETYLASE SIRTUIN-7"/>
    <property type="match status" value="1"/>
</dbReference>
<dbReference type="RefSeq" id="XP_008315524.1">
    <property type="nucleotide sequence ID" value="XM_008317302.3"/>
</dbReference>
<accession>A0A3P8VE41</accession>
<dbReference type="KEGG" id="csem:103383954"/>
<dbReference type="GO" id="GO:0001666">
    <property type="term" value="P:response to hypoxia"/>
    <property type="evidence" value="ECO:0007669"/>
    <property type="project" value="Ensembl"/>
</dbReference>
<dbReference type="SUPFAM" id="SSF52467">
    <property type="entry name" value="DHS-like NAD/FAD-binding domain"/>
    <property type="match status" value="1"/>
</dbReference>
<comment type="subunit">
    <text evidence="16">Interacts with UBTF and the RNA polymerase I complex. Interacts with components of the B-WICH complex, such as MYBBP1A, SMARCA5/SNF2H and BAZ1B/WSTF. Interacts with ELK4, leading to stabilization at target promoters for H3K18Ac deacetylation. Interacts with histone H2A and/or histone H2B. Interacts with DNMT1. Interacts with SIRT1.</text>
</comment>
<dbReference type="InterPro" id="IPR050134">
    <property type="entry name" value="NAD-dep_sirtuin_deacylases"/>
</dbReference>
<dbReference type="GO" id="GO:0035861">
    <property type="term" value="C:site of double-strand break"/>
    <property type="evidence" value="ECO:0007669"/>
    <property type="project" value="UniProtKB-ARBA"/>
</dbReference>
<dbReference type="OrthoDB" id="2919105at2759"/>
<reference evidence="21" key="3">
    <citation type="submission" date="2025-09" db="UniProtKB">
        <authorList>
            <consortium name="Ensembl"/>
        </authorList>
    </citation>
    <scope>IDENTIFICATION</scope>
</reference>
<evidence type="ECO:0000256" key="17">
    <source>
        <dbReference type="ARBA" id="ARBA00074008"/>
    </source>
</evidence>
<dbReference type="GeneTree" id="ENSGT00940000159703"/>
<dbReference type="GO" id="GO:0010821">
    <property type="term" value="P:regulation of mitochondrion organization"/>
    <property type="evidence" value="ECO:0007669"/>
    <property type="project" value="UniProtKB-ARBA"/>
</dbReference>
<feature type="binding site" evidence="19">
    <location>
        <position position="229"/>
    </location>
    <ligand>
        <name>Zn(2+)</name>
        <dbReference type="ChEBI" id="CHEBI:29105"/>
    </ligand>
</feature>
<dbReference type="GO" id="GO:0040029">
    <property type="term" value="P:epigenetic regulation of gene expression"/>
    <property type="evidence" value="ECO:0007669"/>
    <property type="project" value="UniProtKB-ARBA"/>
</dbReference>
<dbReference type="GO" id="GO:0097372">
    <property type="term" value="F:histone H3K18 deacetylase activity, NAD-dependent"/>
    <property type="evidence" value="ECO:0007669"/>
    <property type="project" value="TreeGrafter"/>
</dbReference>
<dbReference type="GO" id="GO:0140861">
    <property type="term" value="P:DNA repair-dependent chromatin remodeling"/>
    <property type="evidence" value="ECO:0007669"/>
    <property type="project" value="UniProtKB-ARBA"/>
</dbReference>
<dbReference type="InterPro" id="IPR003000">
    <property type="entry name" value="Sirtuin"/>
</dbReference>
<evidence type="ECO:0000256" key="6">
    <source>
        <dbReference type="ARBA" id="ARBA00022833"/>
    </source>
</evidence>
<dbReference type="Ensembl" id="ENSCSET00000012803.1">
    <property type="protein sequence ID" value="ENSCSEP00000012652.1"/>
    <property type="gene ID" value="ENSCSEG00000008179.1"/>
</dbReference>
<keyword evidence="5 19" id="KW-0479">Metal-binding</keyword>
<dbReference type="OMA" id="HRHTTGR"/>
<evidence type="ECO:0000256" key="14">
    <source>
        <dbReference type="ARBA" id="ARBA00051399"/>
    </source>
</evidence>
<evidence type="ECO:0000256" key="4">
    <source>
        <dbReference type="ARBA" id="ARBA00022679"/>
    </source>
</evidence>
<comment type="catalytic activity">
    <reaction evidence="11">
        <text>N(6)-acetyl-L-lysyl-[protein] + NAD(+) + H2O = 2''-O-acetyl-ADP-D-ribose + nicotinamide + L-lysyl-[protein]</text>
        <dbReference type="Rhea" id="RHEA:43636"/>
        <dbReference type="Rhea" id="RHEA-COMP:9752"/>
        <dbReference type="Rhea" id="RHEA-COMP:10731"/>
        <dbReference type="ChEBI" id="CHEBI:15377"/>
        <dbReference type="ChEBI" id="CHEBI:17154"/>
        <dbReference type="ChEBI" id="CHEBI:29969"/>
        <dbReference type="ChEBI" id="CHEBI:57540"/>
        <dbReference type="ChEBI" id="CHEBI:61930"/>
        <dbReference type="ChEBI" id="CHEBI:83767"/>
        <dbReference type="EC" id="2.3.1.286"/>
    </reaction>
    <physiologicalReaction direction="left-to-right" evidence="11">
        <dbReference type="Rhea" id="RHEA:43637"/>
    </physiologicalReaction>
</comment>
<evidence type="ECO:0000256" key="2">
    <source>
        <dbReference type="ARBA" id="ARBA00012928"/>
    </source>
</evidence>
<evidence type="ECO:0000313" key="22">
    <source>
        <dbReference type="Proteomes" id="UP000265120"/>
    </source>
</evidence>
<reference evidence="21" key="2">
    <citation type="submission" date="2025-08" db="UniProtKB">
        <authorList>
            <consortium name="Ensembl"/>
        </authorList>
    </citation>
    <scope>IDENTIFICATION</scope>
</reference>
<dbReference type="EC" id="2.3.1.286" evidence="2"/>
<dbReference type="GO" id="GO:0046872">
    <property type="term" value="F:metal ion binding"/>
    <property type="evidence" value="ECO:0007669"/>
    <property type="project" value="UniProtKB-KW"/>
</dbReference>
<reference evidence="21 22" key="1">
    <citation type="journal article" date="2014" name="Nat. Genet.">
        <title>Whole-genome sequence of a flatfish provides insights into ZW sex chromosome evolution and adaptation to a benthic lifestyle.</title>
        <authorList>
            <person name="Chen S."/>
            <person name="Zhang G."/>
            <person name="Shao C."/>
            <person name="Huang Q."/>
            <person name="Liu G."/>
            <person name="Zhang P."/>
            <person name="Song W."/>
            <person name="An N."/>
            <person name="Chalopin D."/>
            <person name="Volff J.N."/>
            <person name="Hong Y."/>
            <person name="Li Q."/>
            <person name="Sha Z."/>
            <person name="Zhou H."/>
            <person name="Xie M."/>
            <person name="Yu Q."/>
            <person name="Liu Y."/>
            <person name="Xiang H."/>
            <person name="Wang N."/>
            <person name="Wu K."/>
            <person name="Yang C."/>
            <person name="Zhou Q."/>
            <person name="Liao X."/>
            <person name="Yang L."/>
            <person name="Hu Q."/>
            <person name="Zhang J."/>
            <person name="Meng L."/>
            <person name="Jin L."/>
            <person name="Tian Y."/>
            <person name="Lian J."/>
            <person name="Yang J."/>
            <person name="Miao G."/>
            <person name="Liu S."/>
            <person name="Liang Z."/>
            <person name="Yan F."/>
            <person name="Li Y."/>
            <person name="Sun B."/>
            <person name="Zhang H."/>
            <person name="Zhang J."/>
            <person name="Zhu Y."/>
            <person name="Du M."/>
            <person name="Zhao Y."/>
            <person name="Schartl M."/>
            <person name="Tang Q."/>
            <person name="Wang J."/>
        </authorList>
    </citation>
    <scope>NUCLEOTIDE SEQUENCE</scope>
</reference>
<comment type="similarity">
    <text evidence="8">Belongs to the sirtuin family. Class IV subfamily.</text>
</comment>
<dbReference type="FunFam" id="2.20.28.200:FF:000002">
    <property type="entry name" value="NAD-dependent deacetylase sirtuin-7"/>
    <property type="match status" value="1"/>
</dbReference>
<keyword evidence="7" id="KW-0520">NAD</keyword>
<evidence type="ECO:0000256" key="8">
    <source>
        <dbReference type="ARBA" id="ARBA00038170"/>
    </source>
</evidence>
<keyword evidence="3" id="KW-0597">Phosphoprotein</keyword>
<dbReference type="GO" id="GO:0070403">
    <property type="term" value="F:NAD+ binding"/>
    <property type="evidence" value="ECO:0007669"/>
    <property type="project" value="InterPro"/>
</dbReference>
<dbReference type="Gene3D" id="3.40.50.1220">
    <property type="entry name" value="TPP-binding domain"/>
    <property type="match status" value="1"/>
</dbReference>
<evidence type="ECO:0000256" key="13">
    <source>
        <dbReference type="ARBA" id="ARBA00051105"/>
    </source>
</evidence>
<evidence type="ECO:0000256" key="10">
    <source>
        <dbReference type="ARBA" id="ARBA00043038"/>
    </source>
</evidence>
<evidence type="ECO:0000259" key="20">
    <source>
        <dbReference type="PROSITE" id="PS50305"/>
    </source>
</evidence>
<evidence type="ECO:0000256" key="19">
    <source>
        <dbReference type="PROSITE-ProRule" id="PRU00236"/>
    </source>
</evidence>
<proteinExistence type="inferred from homology"/>
<dbReference type="Pfam" id="PF02146">
    <property type="entry name" value="SIR2"/>
    <property type="match status" value="1"/>
</dbReference>
<dbReference type="GO" id="GO:0005634">
    <property type="term" value="C:nucleus"/>
    <property type="evidence" value="ECO:0007669"/>
    <property type="project" value="TreeGrafter"/>
</dbReference>
<organism evidence="21 22">
    <name type="scientific">Cynoglossus semilaevis</name>
    <name type="common">Tongue sole</name>
    <dbReference type="NCBI Taxonomy" id="244447"/>
    <lineage>
        <taxon>Eukaryota</taxon>
        <taxon>Metazoa</taxon>
        <taxon>Chordata</taxon>
        <taxon>Craniata</taxon>
        <taxon>Vertebrata</taxon>
        <taxon>Euteleostomi</taxon>
        <taxon>Actinopterygii</taxon>
        <taxon>Neopterygii</taxon>
        <taxon>Teleostei</taxon>
        <taxon>Neoteleostei</taxon>
        <taxon>Acanthomorphata</taxon>
        <taxon>Carangaria</taxon>
        <taxon>Pleuronectiformes</taxon>
        <taxon>Pleuronectoidei</taxon>
        <taxon>Cynoglossidae</taxon>
        <taxon>Cynoglossinae</taxon>
        <taxon>Cynoglossus</taxon>
    </lineage>
</organism>
<keyword evidence="6 19" id="KW-0862">Zinc</keyword>
<dbReference type="PANTHER" id="PTHR11085">
    <property type="entry name" value="NAD-DEPENDENT PROTEIN DEACYLASE SIRTUIN-5, MITOCHONDRIAL-RELATED"/>
    <property type="match status" value="1"/>
</dbReference>
<dbReference type="GeneID" id="103383954"/>
<dbReference type="GO" id="GO:0140374">
    <property type="term" value="P:antiviral innate immune response"/>
    <property type="evidence" value="ECO:0007669"/>
    <property type="project" value="Ensembl"/>
</dbReference>
<evidence type="ECO:0000256" key="16">
    <source>
        <dbReference type="ARBA" id="ARBA00062653"/>
    </source>
</evidence>
<feature type="binding site" evidence="19">
    <location>
        <position position="202"/>
    </location>
    <ligand>
        <name>Zn(2+)</name>
        <dbReference type="ChEBI" id="CHEBI:29105"/>
    </ligand>
</feature>
<dbReference type="InterPro" id="IPR029035">
    <property type="entry name" value="DHS-like_NAD/FAD-binding_dom"/>
</dbReference>